<proteinExistence type="predicted"/>
<keyword evidence="2" id="KW-1185">Reference proteome</keyword>
<sequence length="311" mass="35374">MLARFLSSSHLVKTMQADPQPQVHALLSRPDVREETRVVFASLLAHCEDVNRLCGFLLESIDARLVEYASDKDAGWISSRPFEHSQHSSLHTVEEERARLQSEALSEEAQRWLADFFLFTIGKRTRMARRKRCMYAMLSDGDAPEKRNDALQKVQRFRQLVSVFHSGFDDKLSDDVLASPANHLVLSERMLRVLDEGGVAFRIEDDQVYPVCLWEGLASYISDQQLLSRFAEEYESTDEYEAIGADVVPCVDERLITLHAMILEAWHDTGLAQRFLTEARWVDGLASTSKCITVLGQDVFGKIVQHELALM</sequence>
<dbReference type="AlphaFoldDB" id="G4T625"/>
<reference evidence="1 2" key="1">
    <citation type="journal article" date="2011" name="PLoS Pathog.">
        <title>Endophytic Life Strategies Decoded by Genome and Transcriptome Analyses of the Mutualistic Root Symbiont Piriformospora indica.</title>
        <authorList>
            <person name="Zuccaro A."/>
            <person name="Lahrmann U."/>
            <person name="Guldener U."/>
            <person name="Langen G."/>
            <person name="Pfiffi S."/>
            <person name="Biedenkopf D."/>
            <person name="Wong P."/>
            <person name="Samans B."/>
            <person name="Grimm C."/>
            <person name="Basiewicz M."/>
            <person name="Murat C."/>
            <person name="Martin F."/>
            <person name="Kogel K.H."/>
        </authorList>
    </citation>
    <scope>NUCLEOTIDE SEQUENCE [LARGE SCALE GENOMIC DNA]</scope>
    <source>
        <strain evidence="1 2">DSM 11827</strain>
    </source>
</reference>
<organism evidence="1 2">
    <name type="scientific">Serendipita indica (strain DSM 11827)</name>
    <name type="common">Root endophyte fungus</name>
    <name type="synonym">Piriformospora indica</name>
    <dbReference type="NCBI Taxonomy" id="1109443"/>
    <lineage>
        <taxon>Eukaryota</taxon>
        <taxon>Fungi</taxon>
        <taxon>Dikarya</taxon>
        <taxon>Basidiomycota</taxon>
        <taxon>Agaricomycotina</taxon>
        <taxon>Agaricomycetes</taxon>
        <taxon>Sebacinales</taxon>
        <taxon>Serendipitaceae</taxon>
        <taxon>Serendipita</taxon>
    </lineage>
</organism>
<gene>
    <name evidence="1" type="ORF">PIIN_00430</name>
</gene>
<dbReference type="OrthoDB" id="3189351at2759"/>
<dbReference type="Proteomes" id="UP000007148">
    <property type="component" value="Unassembled WGS sequence"/>
</dbReference>
<protein>
    <submittedName>
        <fullName evidence="1">Uncharacterized protein</fullName>
    </submittedName>
</protein>
<evidence type="ECO:0000313" key="2">
    <source>
        <dbReference type="Proteomes" id="UP000007148"/>
    </source>
</evidence>
<dbReference type="InParanoid" id="G4T625"/>
<dbReference type="EMBL" id="CAFZ01000005">
    <property type="protein sequence ID" value="CCA66749.1"/>
    <property type="molecule type" value="Genomic_DNA"/>
</dbReference>
<comment type="caution">
    <text evidence="1">The sequence shown here is derived from an EMBL/GenBank/DDBJ whole genome shotgun (WGS) entry which is preliminary data.</text>
</comment>
<evidence type="ECO:0000313" key="1">
    <source>
        <dbReference type="EMBL" id="CCA66749.1"/>
    </source>
</evidence>
<name>G4T625_SERID</name>
<accession>G4T625</accession>
<dbReference type="HOGENOM" id="CLU_077736_0_0_1"/>